<accession>A0A6N8KXF1</accession>
<dbReference type="OrthoDB" id="9909255at2"/>
<sequence>MRKKGNKVGYPNQVRKFNKEKLNATQFLLFDRAYKPGDFEYRYTLFHEPGNISFYKLRGRQFNTVWYEDGHEFIDNVHQLAEALGYETTLAMLNDFHFWEVAIGLKDRYGVWPIYRFNWLEVNYGVKIFRLDSSKGIEAQELAEYLRERWMNSERLQRTA</sequence>
<evidence type="ECO:0000313" key="2">
    <source>
        <dbReference type="Proteomes" id="UP000435036"/>
    </source>
</evidence>
<comment type="caution">
    <text evidence="1">The sequence shown here is derived from an EMBL/GenBank/DDBJ whole genome shotgun (WGS) entry which is preliminary data.</text>
</comment>
<keyword evidence="2" id="KW-1185">Reference proteome</keyword>
<dbReference type="Proteomes" id="UP000435036">
    <property type="component" value="Unassembled WGS sequence"/>
</dbReference>
<evidence type="ECO:0000313" key="1">
    <source>
        <dbReference type="EMBL" id="MVZ62140.1"/>
    </source>
</evidence>
<gene>
    <name evidence="1" type="ORF">GQF63_08915</name>
</gene>
<dbReference type="RefSeq" id="WP_160368878.1">
    <property type="nucleotide sequence ID" value="NZ_WSQA01000005.1"/>
</dbReference>
<dbReference type="AlphaFoldDB" id="A0A6N8KXF1"/>
<protein>
    <submittedName>
        <fullName evidence="1">Uncharacterized protein</fullName>
    </submittedName>
</protein>
<dbReference type="EMBL" id="WSQA01000005">
    <property type="protein sequence ID" value="MVZ62140.1"/>
    <property type="molecule type" value="Genomic_DNA"/>
</dbReference>
<organism evidence="1 2">
    <name type="scientific">Sphingobacterium humi</name>
    <dbReference type="NCBI Taxonomy" id="1796905"/>
    <lineage>
        <taxon>Bacteria</taxon>
        <taxon>Pseudomonadati</taxon>
        <taxon>Bacteroidota</taxon>
        <taxon>Sphingobacteriia</taxon>
        <taxon>Sphingobacteriales</taxon>
        <taxon>Sphingobacteriaceae</taxon>
        <taxon>Sphingobacterium</taxon>
    </lineage>
</organism>
<proteinExistence type="predicted"/>
<name>A0A6N8KXF1_9SPHI</name>
<reference evidence="1 2" key="1">
    <citation type="submission" date="2019-12" db="EMBL/GenBank/DDBJ databases">
        <authorList>
            <person name="Dong K."/>
        </authorList>
    </citation>
    <scope>NUCLEOTIDE SEQUENCE [LARGE SCALE GENOMIC DNA]</scope>
    <source>
        <strain evidence="1 2">JCM 31225</strain>
    </source>
</reference>